<protein>
    <submittedName>
        <fullName evidence="1">Uncharacterized protein</fullName>
    </submittedName>
</protein>
<sequence>MERRTQMKRIGFIFTVITLFCLSAVSRVIAQSDWSLINFDLINLPCEPGSHSLTYTMYYGVNPFKVKSFNDIECPIIFGGELVCTRSIDLKEKKEAVNRALSDLGWNFATLRQVIERAAQAKPNDITNEQFWDDLVSMSGLNGLAGDALALISGVKDRDKYYEAERIQGRLKSEAYKYLVNKTLSTVGKIFSLKGRVEIFLNARERDKQKWINCVAEDNLVSLARFYRIANNRLWQIAQTKGQTWVLRVNGSANAPFFYEGEMCVQQWKIKMELEKSYHGANEKLTEQQFYRTFAGEYIGWLDAEVLYAELGCALFCG</sequence>
<evidence type="ECO:0000313" key="1">
    <source>
        <dbReference type="EMBL" id="RHD78087.1"/>
    </source>
</evidence>
<accession>A0A3R5YG00</accession>
<dbReference type="EMBL" id="QSJN01000001">
    <property type="protein sequence ID" value="RHD78087.1"/>
    <property type="molecule type" value="Genomic_DNA"/>
</dbReference>
<dbReference type="RefSeq" id="WP_008779834.1">
    <property type="nucleotide sequence ID" value="NZ_JBCHII010000001.1"/>
</dbReference>
<comment type="caution">
    <text evidence="1">The sequence shown here is derived from an EMBL/GenBank/DDBJ whole genome shotgun (WGS) entry which is preliminary data.</text>
</comment>
<name>A0A3R5YG00_PARDI</name>
<proteinExistence type="predicted"/>
<reference evidence="1 2" key="1">
    <citation type="submission" date="2018-08" db="EMBL/GenBank/DDBJ databases">
        <title>A genome reference for cultivated species of the human gut microbiota.</title>
        <authorList>
            <person name="Zou Y."/>
            <person name="Xue W."/>
            <person name="Luo G."/>
        </authorList>
    </citation>
    <scope>NUCLEOTIDE SEQUENCE [LARGE SCALE GENOMIC DNA]</scope>
    <source>
        <strain evidence="1 2">AM30-4</strain>
    </source>
</reference>
<organism evidence="1 2">
    <name type="scientific">Parabacteroides distasonis</name>
    <dbReference type="NCBI Taxonomy" id="823"/>
    <lineage>
        <taxon>Bacteria</taxon>
        <taxon>Pseudomonadati</taxon>
        <taxon>Bacteroidota</taxon>
        <taxon>Bacteroidia</taxon>
        <taxon>Bacteroidales</taxon>
        <taxon>Tannerellaceae</taxon>
        <taxon>Parabacteroides</taxon>
    </lineage>
</organism>
<evidence type="ECO:0000313" key="2">
    <source>
        <dbReference type="Proteomes" id="UP000284660"/>
    </source>
</evidence>
<gene>
    <name evidence="1" type="ORF">DW782_02005</name>
</gene>
<dbReference type="Proteomes" id="UP000284660">
    <property type="component" value="Unassembled WGS sequence"/>
</dbReference>
<dbReference type="AlphaFoldDB" id="A0A3R5YG00"/>